<protein>
    <submittedName>
        <fullName evidence="1">Uncharacterized protein</fullName>
    </submittedName>
</protein>
<reference evidence="1" key="1">
    <citation type="journal article" date="2014" name="Front. Microbiol.">
        <title>High frequency of phylogenetically diverse reductive dehalogenase-homologous genes in deep subseafloor sedimentary metagenomes.</title>
        <authorList>
            <person name="Kawai M."/>
            <person name="Futagami T."/>
            <person name="Toyoda A."/>
            <person name="Takaki Y."/>
            <person name="Nishi S."/>
            <person name="Hori S."/>
            <person name="Arai W."/>
            <person name="Tsubouchi T."/>
            <person name="Morono Y."/>
            <person name="Uchiyama I."/>
            <person name="Ito T."/>
            <person name="Fujiyama A."/>
            <person name="Inagaki F."/>
            <person name="Takami H."/>
        </authorList>
    </citation>
    <scope>NUCLEOTIDE SEQUENCE</scope>
    <source>
        <strain evidence="1">Expedition CK06-06</strain>
    </source>
</reference>
<feature type="non-terminal residue" evidence="1">
    <location>
        <position position="1"/>
    </location>
</feature>
<dbReference type="AlphaFoldDB" id="X1KM63"/>
<name>X1KM63_9ZZZZ</name>
<accession>X1KM63</accession>
<comment type="caution">
    <text evidence="1">The sequence shown here is derived from an EMBL/GenBank/DDBJ whole genome shotgun (WGS) entry which is preliminary data.</text>
</comment>
<evidence type="ECO:0000313" key="1">
    <source>
        <dbReference type="EMBL" id="GAI08172.1"/>
    </source>
</evidence>
<dbReference type="EMBL" id="BARV01012805">
    <property type="protein sequence ID" value="GAI08172.1"/>
    <property type="molecule type" value="Genomic_DNA"/>
</dbReference>
<proteinExistence type="predicted"/>
<gene>
    <name evidence="1" type="ORF">S06H3_23525</name>
</gene>
<sequence length="36" mass="4206">AEINEYINRLESGLSLNEEEQVRLARAVYELLEKRG</sequence>
<organism evidence="1">
    <name type="scientific">marine sediment metagenome</name>
    <dbReference type="NCBI Taxonomy" id="412755"/>
    <lineage>
        <taxon>unclassified sequences</taxon>
        <taxon>metagenomes</taxon>
        <taxon>ecological metagenomes</taxon>
    </lineage>
</organism>